<sequence length="218" mass="25243">MDPQSLFRMIFRYRLLQTCLRNVSISRRHLCVLSSIQLSSQTPIINLILSRDETATFFIVWRTTDGVSFKKVQYRVSYLPKIDPNVIRTHSDEYIFSPSRYYDLNRTVFVGGMSKFTTEQMLYDYFLPFGTITGCKLAREKFVEISERYGFVEFETVGEHPHVIDDQVVGIRLEAINNALDSSPHCIDNKTVDVEQTHARQTQFTIIVKKLSPNPASE</sequence>
<dbReference type="InterPro" id="IPR012677">
    <property type="entry name" value="Nucleotide-bd_a/b_plait_sf"/>
</dbReference>
<dbReference type="EMBL" id="JAKKPZ010000050">
    <property type="protein sequence ID" value="KAI1706149.1"/>
    <property type="molecule type" value="Genomic_DNA"/>
</dbReference>
<feature type="domain" description="RRM" evidence="2">
    <location>
        <begin position="106"/>
        <end position="199"/>
    </location>
</feature>
<dbReference type="Proteomes" id="UP001201812">
    <property type="component" value="Unassembled WGS sequence"/>
</dbReference>
<proteinExistence type="predicted"/>
<accession>A0AAD4R326</accession>
<dbReference type="Gene3D" id="3.30.70.330">
    <property type="match status" value="1"/>
</dbReference>
<dbReference type="PROSITE" id="PS50102">
    <property type="entry name" value="RRM"/>
    <property type="match status" value="1"/>
</dbReference>
<organism evidence="3 4">
    <name type="scientific">Ditylenchus destructor</name>
    <dbReference type="NCBI Taxonomy" id="166010"/>
    <lineage>
        <taxon>Eukaryota</taxon>
        <taxon>Metazoa</taxon>
        <taxon>Ecdysozoa</taxon>
        <taxon>Nematoda</taxon>
        <taxon>Chromadorea</taxon>
        <taxon>Rhabditida</taxon>
        <taxon>Tylenchina</taxon>
        <taxon>Tylenchomorpha</taxon>
        <taxon>Sphaerularioidea</taxon>
        <taxon>Anguinidae</taxon>
        <taxon>Anguininae</taxon>
        <taxon>Ditylenchus</taxon>
    </lineage>
</organism>
<dbReference type="SUPFAM" id="SSF54928">
    <property type="entry name" value="RNA-binding domain, RBD"/>
    <property type="match status" value="1"/>
</dbReference>
<keyword evidence="4" id="KW-1185">Reference proteome</keyword>
<gene>
    <name evidence="3" type="ORF">DdX_13190</name>
</gene>
<name>A0AAD4R326_9BILA</name>
<evidence type="ECO:0000256" key="1">
    <source>
        <dbReference type="PROSITE-ProRule" id="PRU00176"/>
    </source>
</evidence>
<dbReference type="InterPro" id="IPR035979">
    <property type="entry name" value="RBD_domain_sf"/>
</dbReference>
<keyword evidence="1" id="KW-0694">RNA-binding</keyword>
<protein>
    <submittedName>
        <fullName evidence="3">RNA recognition motif domain-containing protein</fullName>
    </submittedName>
</protein>
<evidence type="ECO:0000259" key="2">
    <source>
        <dbReference type="PROSITE" id="PS50102"/>
    </source>
</evidence>
<dbReference type="SMART" id="SM00360">
    <property type="entry name" value="RRM"/>
    <property type="match status" value="1"/>
</dbReference>
<dbReference type="AlphaFoldDB" id="A0AAD4R326"/>
<dbReference type="Pfam" id="PF00076">
    <property type="entry name" value="RRM_1"/>
    <property type="match status" value="1"/>
</dbReference>
<evidence type="ECO:0000313" key="4">
    <source>
        <dbReference type="Proteomes" id="UP001201812"/>
    </source>
</evidence>
<dbReference type="InterPro" id="IPR000504">
    <property type="entry name" value="RRM_dom"/>
</dbReference>
<dbReference type="GO" id="GO:0003723">
    <property type="term" value="F:RNA binding"/>
    <property type="evidence" value="ECO:0007669"/>
    <property type="project" value="UniProtKB-UniRule"/>
</dbReference>
<comment type="caution">
    <text evidence="3">The sequence shown here is derived from an EMBL/GenBank/DDBJ whole genome shotgun (WGS) entry which is preliminary data.</text>
</comment>
<evidence type="ECO:0000313" key="3">
    <source>
        <dbReference type="EMBL" id="KAI1706149.1"/>
    </source>
</evidence>
<reference evidence="3" key="1">
    <citation type="submission" date="2022-01" db="EMBL/GenBank/DDBJ databases">
        <title>Genome Sequence Resource for Two Populations of Ditylenchus destructor, the Migratory Endoparasitic Phytonematode.</title>
        <authorList>
            <person name="Zhang H."/>
            <person name="Lin R."/>
            <person name="Xie B."/>
        </authorList>
    </citation>
    <scope>NUCLEOTIDE SEQUENCE</scope>
    <source>
        <strain evidence="3">BazhouSP</strain>
    </source>
</reference>